<dbReference type="AlphaFoldDB" id="A0A6J8CLE2"/>
<feature type="transmembrane region" description="Helical" evidence="4">
    <location>
        <begin position="181"/>
        <end position="200"/>
    </location>
</feature>
<proteinExistence type="predicted"/>
<reference evidence="5 6" key="1">
    <citation type="submission" date="2020-06" db="EMBL/GenBank/DDBJ databases">
        <authorList>
            <person name="Li R."/>
            <person name="Bekaert M."/>
        </authorList>
    </citation>
    <scope>NUCLEOTIDE SEQUENCE [LARGE SCALE GENOMIC DNA]</scope>
    <source>
        <strain evidence="6">wild</strain>
    </source>
</reference>
<feature type="transmembrane region" description="Helical" evidence="4">
    <location>
        <begin position="245"/>
        <end position="266"/>
    </location>
</feature>
<evidence type="ECO:0000256" key="4">
    <source>
        <dbReference type="SAM" id="Phobius"/>
    </source>
</evidence>
<dbReference type="InterPro" id="IPR011701">
    <property type="entry name" value="MFS"/>
</dbReference>
<dbReference type="EMBL" id="CACVKT020005672">
    <property type="protein sequence ID" value="CAC5397253.1"/>
    <property type="molecule type" value="Genomic_DNA"/>
</dbReference>
<dbReference type="Pfam" id="PF07690">
    <property type="entry name" value="MFS_1"/>
    <property type="match status" value="1"/>
</dbReference>
<name>A0A6J8CLE2_MYTCO</name>
<dbReference type="Proteomes" id="UP000507470">
    <property type="component" value="Unassembled WGS sequence"/>
</dbReference>
<dbReference type="InterPro" id="IPR036259">
    <property type="entry name" value="MFS_trans_sf"/>
</dbReference>
<feature type="transmembrane region" description="Helical" evidence="4">
    <location>
        <begin position="88"/>
        <end position="110"/>
    </location>
</feature>
<protein>
    <submittedName>
        <fullName evidence="5">NAGLT1</fullName>
    </submittedName>
</protein>
<feature type="transmembrane region" description="Helical" evidence="4">
    <location>
        <begin position="451"/>
        <end position="474"/>
    </location>
</feature>
<accession>A0A6J8CLE2</accession>
<evidence type="ECO:0000256" key="1">
    <source>
        <dbReference type="ARBA" id="ARBA00022692"/>
    </source>
</evidence>
<dbReference type="SUPFAM" id="SSF103473">
    <property type="entry name" value="MFS general substrate transporter"/>
    <property type="match status" value="1"/>
</dbReference>
<evidence type="ECO:0000256" key="3">
    <source>
        <dbReference type="ARBA" id="ARBA00023136"/>
    </source>
</evidence>
<feature type="transmembrane region" description="Helical" evidence="4">
    <location>
        <begin position="422"/>
        <end position="445"/>
    </location>
</feature>
<dbReference type="Gene3D" id="1.20.1250.20">
    <property type="entry name" value="MFS general substrate transporter like domains"/>
    <property type="match status" value="2"/>
</dbReference>
<keyword evidence="3 4" id="KW-0472">Membrane</keyword>
<dbReference type="PANTHER" id="PTHR23121">
    <property type="entry name" value="SODIUM-DEPENDENT GLUCOSE TRANSPORTER 1"/>
    <property type="match status" value="1"/>
</dbReference>
<keyword evidence="6" id="KW-1185">Reference proteome</keyword>
<dbReference type="OrthoDB" id="9626824at2759"/>
<feature type="transmembrane region" description="Helical" evidence="4">
    <location>
        <begin position="293"/>
        <end position="317"/>
    </location>
</feature>
<evidence type="ECO:0000256" key="2">
    <source>
        <dbReference type="ARBA" id="ARBA00022989"/>
    </source>
</evidence>
<feature type="transmembrane region" description="Helical" evidence="4">
    <location>
        <begin position="122"/>
        <end position="146"/>
    </location>
</feature>
<feature type="transmembrane region" description="Helical" evidence="4">
    <location>
        <begin position="337"/>
        <end position="355"/>
    </location>
</feature>
<sequence length="497" mass="55965">MCNNDENCPDTIISKEISSISNGQKEELDATNQPSAFIRFHTDTVFRNNLYHTLALSWLSTCLGWNAGQLGPVLPDLQVITNTTLDEASYYLTALSLGFLLGALVAGWIFRKGNQMITMSTLTAVFAILTAVIPWCKYYVLMIILFLIRGSARGVIDAGCNIMVLEIWGKHNGPYMQALHFMYAVGGIISPLATAPFLSIRVHDNNHTSKYINISNFHKLSENSSETFRFGIIESQETHDSSVHFAFAITAAFALSCSFLFVYFLCRSTKQTNEKDDNSPPCVTKDLSRSIRLMSLSLMCATFWFYLFLEKAMVFFLPTFTLGHMQWAQSQGSYAATTYWAAFAIGRLSGIIITHRFKTDKILATYITVLTLSSFGLMITTLYQKDIGVWIFVPMSGFCQSILFPLLLSWIEEDFFKVTGKIVSVIMFLGSIGTMVTPIILGYLIDLFTPMWFPYAEVIASVCMLLLYFVLLFIRSKIVVDHQEIQKCFPISETNKK</sequence>
<evidence type="ECO:0000313" key="6">
    <source>
        <dbReference type="Proteomes" id="UP000507470"/>
    </source>
</evidence>
<dbReference type="PANTHER" id="PTHR23121:SF9">
    <property type="entry name" value="SODIUM-DEPENDENT GLUCOSE TRANSPORTER 1"/>
    <property type="match status" value="1"/>
</dbReference>
<keyword evidence="1 4" id="KW-0812">Transmembrane</keyword>
<dbReference type="GO" id="GO:0022857">
    <property type="term" value="F:transmembrane transporter activity"/>
    <property type="evidence" value="ECO:0007669"/>
    <property type="project" value="InterPro"/>
</dbReference>
<keyword evidence="2 4" id="KW-1133">Transmembrane helix</keyword>
<organism evidence="5 6">
    <name type="scientific">Mytilus coruscus</name>
    <name type="common">Sea mussel</name>
    <dbReference type="NCBI Taxonomy" id="42192"/>
    <lineage>
        <taxon>Eukaryota</taxon>
        <taxon>Metazoa</taxon>
        <taxon>Spiralia</taxon>
        <taxon>Lophotrochozoa</taxon>
        <taxon>Mollusca</taxon>
        <taxon>Bivalvia</taxon>
        <taxon>Autobranchia</taxon>
        <taxon>Pteriomorphia</taxon>
        <taxon>Mytilida</taxon>
        <taxon>Mytiloidea</taxon>
        <taxon>Mytilidae</taxon>
        <taxon>Mytilinae</taxon>
        <taxon>Mytilus</taxon>
    </lineage>
</organism>
<feature type="transmembrane region" description="Helical" evidence="4">
    <location>
        <begin position="389"/>
        <end position="410"/>
    </location>
</feature>
<feature type="transmembrane region" description="Helical" evidence="4">
    <location>
        <begin position="362"/>
        <end position="383"/>
    </location>
</feature>
<evidence type="ECO:0000313" key="5">
    <source>
        <dbReference type="EMBL" id="CAC5397253.1"/>
    </source>
</evidence>
<gene>
    <name evidence="5" type="ORF">MCOR_31707</name>
</gene>